<keyword evidence="5 9" id="KW-0418">Kinase</keyword>
<proteinExistence type="inferred from homology"/>
<feature type="region of interest" description="Disordered" evidence="7">
    <location>
        <begin position="269"/>
        <end position="336"/>
    </location>
</feature>
<organism evidence="9 10">
    <name type="scientific">Choiromyces venosus 120613-1</name>
    <dbReference type="NCBI Taxonomy" id="1336337"/>
    <lineage>
        <taxon>Eukaryota</taxon>
        <taxon>Fungi</taxon>
        <taxon>Dikarya</taxon>
        <taxon>Ascomycota</taxon>
        <taxon>Pezizomycotina</taxon>
        <taxon>Pezizomycetes</taxon>
        <taxon>Pezizales</taxon>
        <taxon>Tuberaceae</taxon>
        <taxon>Choiromyces</taxon>
    </lineage>
</organism>
<name>A0A3N4JUY7_9PEZI</name>
<gene>
    <name evidence="9" type="ORF">L873DRAFT_1674082</name>
</gene>
<feature type="compositionally biased region" description="Low complexity" evidence="7">
    <location>
        <begin position="320"/>
        <end position="336"/>
    </location>
</feature>
<feature type="region of interest" description="Disordered" evidence="7">
    <location>
        <begin position="1"/>
        <end position="152"/>
    </location>
</feature>
<dbReference type="SUPFAM" id="SSF56112">
    <property type="entry name" value="Protein kinase-like (PK-like)"/>
    <property type="match status" value="1"/>
</dbReference>
<dbReference type="SMART" id="SM00220">
    <property type="entry name" value="S_TKc"/>
    <property type="match status" value="1"/>
</dbReference>
<evidence type="ECO:0000256" key="6">
    <source>
        <dbReference type="ARBA" id="ARBA00022840"/>
    </source>
</evidence>
<accession>A0A3N4JUY7</accession>
<feature type="compositionally biased region" description="Pro residues" evidence="7">
    <location>
        <begin position="23"/>
        <end position="33"/>
    </location>
</feature>
<dbReference type="EMBL" id="ML120369">
    <property type="protein sequence ID" value="RPB02166.1"/>
    <property type="molecule type" value="Genomic_DNA"/>
</dbReference>
<keyword evidence="6" id="KW-0067">ATP-binding</keyword>
<evidence type="ECO:0000256" key="7">
    <source>
        <dbReference type="SAM" id="MobiDB-lite"/>
    </source>
</evidence>
<dbReference type="InterPro" id="IPR008271">
    <property type="entry name" value="Ser/Thr_kinase_AS"/>
</dbReference>
<reference evidence="9 10" key="1">
    <citation type="journal article" date="2018" name="Nat. Ecol. Evol.">
        <title>Pezizomycetes genomes reveal the molecular basis of ectomycorrhizal truffle lifestyle.</title>
        <authorList>
            <person name="Murat C."/>
            <person name="Payen T."/>
            <person name="Noel B."/>
            <person name="Kuo A."/>
            <person name="Morin E."/>
            <person name="Chen J."/>
            <person name="Kohler A."/>
            <person name="Krizsan K."/>
            <person name="Balestrini R."/>
            <person name="Da Silva C."/>
            <person name="Montanini B."/>
            <person name="Hainaut M."/>
            <person name="Levati E."/>
            <person name="Barry K.W."/>
            <person name="Belfiori B."/>
            <person name="Cichocki N."/>
            <person name="Clum A."/>
            <person name="Dockter R.B."/>
            <person name="Fauchery L."/>
            <person name="Guy J."/>
            <person name="Iotti M."/>
            <person name="Le Tacon F."/>
            <person name="Lindquist E.A."/>
            <person name="Lipzen A."/>
            <person name="Malagnac F."/>
            <person name="Mello A."/>
            <person name="Molinier V."/>
            <person name="Miyauchi S."/>
            <person name="Poulain J."/>
            <person name="Riccioni C."/>
            <person name="Rubini A."/>
            <person name="Sitrit Y."/>
            <person name="Splivallo R."/>
            <person name="Traeger S."/>
            <person name="Wang M."/>
            <person name="Zifcakova L."/>
            <person name="Wipf D."/>
            <person name="Zambonelli A."/>
            <person name="Paolocci F."/>
            <person name="Nowrousian M."/>
            <person name="Ottonello S."/>
            <person name="Baldrian P."/>
            <person name="Spatafora J.W."/>
            <person name="Henrissat B."/>
            <person name="Nagy L.G."/>
            <person name="Aury J.M."/>
            <person name="Wincker P."/>
            <person name="Grigoriev I.V."/>
            <person name="Bonfante P."/>
            <person name="Martin F.M."/>
        </authorList>
    </citation>
    <scope>NUCLEOTIDE SEQUENCE [LARGE SCALE GENOMIC DNA]</scope>
    <source>
        <strain evidence="9 10">120613-1</strain>
    </source>
</reference>
<dbReference type="GO" id="GO:0004674">
    <property type="term" value="F:protein serine/threonine kinase activity"/>
    <property type="evidence" value="ECO:0007669"/>
    <property type="project" value="UniProtKB-KW"/>
</dbReference>
<evidence type="ECO:0000256" key="4">
    <source>
        <dbReference type="ARBA" id="ARBA00022741"/>
    </source>
</evidence>
<dbReference type="PROSITE" id="PS50011">
    <property type="entry name" value="PROTEIN_KINASE_DOM"/>
    <property type="match status" value="1"/>
</dbReference>
<evidence type="ECO:0000256" key="3">
    <source>
        <dbReference type="ARBA" id="ARBA00022679"/>
    </source>
</evidence>
<feature type="region of interest" description="Disordered" evidence="7">
    <location>
        <begin position="169"/>
        <end position="215"/>
    </location>
</feature>
<evidence type="ECO:0000313" key="9">
    <source>
        <dbReference type="EMBL" id="RPB02166.1"/>
    </source>
</evidence>
<dbReference type="GO" id="GO:0035556">
    <property type="term" value="P:intracellular signal transduction"/>
    <property type="evidence" value="ECO:0007669"/>
    <property type="project" value="TreeGrafter"/>
</dbReference>
<evidence type="ECO:0000256" key="5">
    <source>
        <dbReference type="ARBA" id="ARBA00022777"/>
    </source>
</evidence>
<feature type="compositionally biased region" description="Polar residues" evidence="7">
    <location>
        <begin position="38"/>
        <end position="49"/>
    </location>
</feature>
<dbReference type="STRING" id="1336337.A0A3N4JUY7"/>
<comment type="similarity">
    <text evidence="1">Belongs to the protein kinase superfamily. CAMK Ser/Thr protein kinase family. NIM1 subfamily.</text>
</comment>
<keyword evidence="4" id="KW-0547">Nucleotide-binding</keyword>
<dbReference type="GO" id="GO:0005524">
    <property type="term" value="F:ATP binding"/>
    <property type="evidence" value="ECO:0007669"/>
    <property type="project" value="UniProtKB-KW"/>
</dbReference>
<protein>
    <submittedName>
        <fullName evidence="9">Kinase-like protein</fullName>
    </submittedName>
</protein>
<evidence type="ECO:0000256" key="2">
    <source>
        <dbReference type="ARBA" id="ARBA00022527"/>
    </source>
</evidence>
<feature type="region of interest" description="Disordered" evidence="7">
    <location>
        <begin position="654"/>
        <end position="676"/>
    </location>
</feature>
<keyword evidence="2" id="KW-0723">Serine/threonine-protein kinase</keyword>
<dbReference type="PROSITE" id="PS00108">
    <property type="entry name" value="PROTEIN_KINASE_ST"/>
    <property type="match status" value="1"/>
</dbReference>
<evidence type="ECO:0000256" key="1">
    <source>
        <dbReference type="ARBA" id="ARBA00010791"/>
    </source>
</evidence>
<dbReference type="OrthoDB" id="410920at2759"/>
<dbReference type="Proteomes" id="UP000276215">
    <property type="component" value="Unassembled WGS sequence"/>
</dbReference>
<feature type="compositionally biased region" description="Basic and acidic residues" evidence="7">
    <location>
        <begin position="8"/>
        <end position="20"/>
    </location>
</feature>
<keyword evidence="3" id="KW-0808">Transferase</keyword>
<feature type="compositionally biased region" description="Polar residues" evidence="7">
    <location>
        <begin position="115"/>
        <end position="142"/>
    </location>
</feature>
<dbReference type="GO" id="GO:0000226">
    <property type="term" value="P:microtubule cytoskeleton organization"/>
    <property type="evidence" value="ECO:0007669"/>
    <property type="project" value="TreeGrafter"/>
</dbReference>
<dbReference type="Gene3D" id="1.10.510.10">
    <property type="entry name" value="Transferase(Phosphotransferase) domain 1"/>
    <property type="match status" value="1"/>
</dbReference>
<evidence type="ECO:0000259" key="8">
    <source>
        <dbReference type="PROSITE" id="PS50011"/>
    </source>
</evidence>
<dbReference type="GO" id="GO:0005737">
    <property type="term" value="C:cytoplasm"/>
    <property type="evidence" value="ECO:0007669"/>
    <property type="project" value="TreeGrafter"/>
</dbReference>
<feature type="compositionally biased region" description="Polar residues" evidence="7">
    <location>
        <begin position="67"/>
        <end position="77"/>
    </location>
</feature>
<dbReference type="PANTHER" id="PTHR24346:SF82">
    <property type="entry name" value="KP78A-RELATED"/>
    <property type="match status" value="1"/>
</dbReference>
<dbReference type="InterPro" id="IPR011009">
    <property type="entry name" value="Kinase-like_dom_sf"/>
</dbReference>
<keyword evidence="10" id="KW-1185">Reference proteome</keyword>
<feature type="compositionally biased region" description="Polar residues" evidence="7">
    <location>
        <begin position="191"/>
        <end position="215"/>
    </location>
</feature>
<sequence length="720" mass="78551">MSAAGQHLDQDEHQKQEQRRVLVPPPPPTPPSPLSSTNTITVITDNSSFPPLPPSPTITKTGRIPSATLSTPDQVQQRDAAVLRLQPPAQPPLPRNNPSRHGPSPPPTILPGLRLQTSNLTVANHRPNTGGSSAGPSRSTSYVDPLSPTSATSAYSPAMEVLARMTPLPSPIVTGDSPGPWNKHRSRSISRKPSQTRPTPPRSINGSESALVTSTGESLSTALAAQSQRKLYQGFNPTPPGTEFIYNSNNATRSRDDFDAGSLAVPYSRSQNLFRPSLTGGPGTDEGSSNHETDANGGQRMRREDFLAQPRRWTLSSTESSPALSGSATSLSSISSTDTAIDAAESSNRLIKKHRLESFEAKTVPDNKVRKWRGLRLLGHGTFSKVILATSEDIPDEVDSLGDDGVMVGREPLPLDPRKLVAVKIVEHGAAGGASKERVECSLKRELDILKNVNHPALVRLRAYSIEPKRALLILPYCPGGDLFDLAADSSFILEAPLVRRMFAEIVSAVRYLHKNGIVHRDVKLENVLINYTRDQLLDIASSPYNTPFPITTLTDVGLSRRVDFNSDNYLLTTRCGSDDYASPELIMAQPYDGRQTDAWAIGVLLFALMEGRLPFDPPPGSSEQKMRSKTAHRIARCEWKWAKLASKPAEVNSSGDSGIVADVNGSERPQGYDPEYDGGKRIVEGLLRRASKRWKLDMVEQDEWVKEAILVEMREPDDL</sequence>
<feature type="domain" description="Protein kinase" evidence="8">
    <location>
        <begin position="372"/>
        <end position="706"/>
    </location>
</feature>
<dbReference type="InterPro" id="IPR000719">
    <property type="entry name" value="Prot_kinase_dom"/>
</dbReference>
<dbReference type="Pfam" id="PF00069">
    <property type="entry name" value="Pkinase"/>
    <property type="match status" value="1"/>
</dbReference>
<dbReference type="AlphaFoldDB" id="A0A3N4JUY7"/>
<evidence type="ECO:0000313" key="10">
    <source>
        <dbReference type="Proteomes" id="UP000276215"/>
    </source>
</evidence>
<dbReference type="PANTHER" id="PTHR24346">
    <property type="entry name" value="MAP/MICROTUBULE AFFINITY-REGULATING KINASE"/>
    <property type="match status" value="1"/>
</dbReference>